<dbReference type="InterPro" id="IPR003593">
    <property type="entry name" value="AAA+_ATPase"/>
</dbReference>
<evidence type="ECO:0000256" key="3">
    <source>
        <dbReference type="ARBA" id="ARBA00022741"/>
    </source>
</evidence>
<dbReference type="RefSeq" id="WP_226541305.1">
    <property type="nucleotide sequence ID" value="NZ_CP129013.1"/>
</dbReference>
<feature type="transmembrane region" description="Helical" evidence="7">
    <location>
        <begin position="263"/>
        <end position="281"/>
    </location>
</feature>
<feature type="transmembrane region" description="Helical" evidence="7">
    <location>
        <begin position="16"/>
        <end position="37"/>
    </location>
</feature>
<evidence type="ECO:0000256" key="1">
    <source>
        <dbReference type="ARBA" id="ARBA00004651"/>
    </source>
</evidence>
<dbReference type="PROSITE" id="PS00211">
    <property type="entry name" value="ABC_TRANSPORTER_1"/>
    <property type="match status" value="1"/>
</dbReference>
<dbReference type="InterPro" id="IPR036640">
    <property type="entry name" value="ABC1_TM_sf"/>
</dbReference>
<dbReference type="Gene3D" id="3.40.50.300">
    <property type="entry name" value="P-loop containing nucleotide triphosphate hydrolases"/>
    <property type="match status" value="1"/>
</dbReference>
<evidence type="ECO:0000259" key="9">
    <source>
        <dbReference type="PROSITE" id="PS50929"/>
    </source>
</evidence>
<dbReference type="Gene3D" id="1.20.1560.10">
    <property type="entry name" value="ABC transporter type 1, transmembrane domain"/>
    <property type="match status" value="1"/>
</dbReference>
<dbReference type="InterPro" id="IPR014216">
    <property type="entry name" value="ABC_transptr_CydD"/>
</dbReference>
<evidence type="ECO:0000256" key="5">
    <source>
        <dbReference type="ARBA" id="ARBA00022989"/>
    </source>
</evidence>
<feature type="domain" description="ABC transporter" evidence="8">
    <location>
        <begin position="335"/>
        <end position="569"/>
    </location>
</feature>
<dbReference type="InterPro" id="IPR039421">
    <property type="entry name" value="Type_1_exporter"/>
</dbReference>
<dbReference type="CDD" id="cd18584">
    <property type="entry name" value="ABC_6TM_AarD_CydD"/>
    <property type="match status" value="1"/>
</dbReference>
<evidence type="ECO:0000256" key="4">
    <source>
        <dbReference type="ARBA" id="ARBA00022840"/>
    </source>
</evidence>
<evidence type="ECO:0000256" key="7">
    <source>
        <dbReference type="SAM" id="Phobius"/>
    </source>
</evidence>
<comment type="subcellular location">
    <subcellularLocation>
        <location evidence="1">Cell membrane</location>
        <topology evidence="1">Multi-pass membrane protein</topology>
    </subcellularLocation>
</comment>
<evidence type="ECO:0000313" key="10">
    <source>
        <dbReference type="EMBL" id="WLR41804.1"/>
    </source>
</evidence>
<dbReference type="SUPFAM" id="SSF90123">
    <property type="entry name" value="ABC transporter transmembrane region"/>
    <property type="match status" value="1"/>
</dbReference>
<feature type="transmembrane region" description="Helical" evidence="7">
    <location>
        <begin position="237"/>
        <end position="257"/>
    </location>
</feature>
<feature type="domain" description="ABC transmembrane type-1" evidence="9">
    <location>
        <begin position="16"/>
        <end position="300"/>
    </location>
</feature>
<keyword evidence="5 7" id="KW-1133">Transmembrane helix</keyword>
<keyword evidence="11" id="KW-1185">Reference proteome</keyword>
<dbReference type="PANTHER" id="PTHR24221:SF590">
    <property type="entry name" value="COMPONENT LINKED WITH THE ASSEMBLY OF CYTOCHROME' TRANSPORT TRANSMEMBRANE ATP-BINDING PROTEIN ABC TRANSPORTER CYDD-RELATED"/>
    <property type="match status" value="1"/>
</dbReference>
<dbReference type="Pfam" id="PF00005">
    <property type="entry name" value="ABC_tran"/>
    <property type="match status" value="1"/>
</dbReference>
<dbReference type="InterPro" id="IPR027417">
    <property type="entry name" value="P-loop_NTPase"/>
</dbReference>
<dbReference type="Pfam" id="PF00664">
    <property type="entry name" value="ABC_membrane"/>
    <property type="match status" value="1"/>
</dbReference>
<keyword evidence="2 7" id="KW-0812">Transmembrane</keyword>
<dbReference type="NCBIfam" id="TIGR02857">
    <property type="entry name" value="CydD"/>
    <property type="match status" value="1"/>
</dbReference>
<dbReference type="SMART" id="SM00382">
    <property type="entry name" value="AAA"/>
    <property type="match status" value="1"/>
</dbReference>
<accession>A0ABY9JSL3</accession>
<dbReference type="InterPro" id="IPR017871">
    <property type="entry name" value="ABC_transporter-like_CS"/>
</dbReference>
<evidence type="ECO:0000256" key="6">
    <source>
        <dbReference type="ARBA" id="ARBA00023136"/>
    </source>
</evidence>
<reference evidence="10 11" key="1">
    <citation type="submission" date="2023-06" db="EMBL/GenBank/DDBJ databases">
        <title>Five Gram-positive bacteria isolated from mangrove sediments in Shenzhen, Guangdong, China.</title>
        <authorList>
            <person name="Yu S."/>
            <person name="Zheng W."/>
            <person name="Huang Y."/>
        </authorList>
    </citation>
    <scope>NUCLEOTIDE SEQUENCE [LARGE SCALE GENOMIC DNA]</scope>
    <source>
        <strain evidence="10 11">SaN35-3</strain>
    </source>
</reference>
<evidence type="ECO:0000256" key="2">
    <source>
        <dbReference type="ARBA" id="ARBA00022692"/>
    </source>
</evidence>
<dbReference type="InterPro" id="IPR003439">
    <property type="entry name" value="ABC_transporter-like_ATP-bd"/>
</dbReference>
<name>A0ABY9JSL3_9BACI</name>
<dbReference type="PROSITE" id="PS50929">
    <property type="entry name" value="ABC_TM1F"/>
    <property type="match status" value="1"/>
</dbReference>
<keyword evidence="3" id="KW-0547">Nucleotide-binding</keyword>
<keyword evidence="6 7" id="KW-0472">Membrane</keyword>
<sequence>MDELKAIAKQYRGTKFLLTIMAIMTGLVVVGQAYYIVSIVDAVFLKGKTIVDVSLQLWILLGLFVARALLTFVSGRVGVKMATKVKIDLREKLVHQYANSPLQTFIQGQSGEKVGVMLDAVDEVDSYFSRYIPQVNQTMMVSLIVVVAVFFAHVPSGLIMLVTAPFIPLFMALIGMKTKEKSEEQVNQLTAFSGRFLDQLQGLVTLKLYGRSHQHKQRLKKQSNDFRDQTMEVLKTAFLSSLTLEFISMLSIGIIALELGLRLVVFDSISFFTAFFILILAPEFYVSLKDLGSAFHTGRQSLGASKKIMEELNKSVQSVAWGEEKLPQQKEPPTIDIHEAEFSYGEEGFTLRKINLHFSPYETVAIVGPSGSGKSTLLHMIAGLIEPHHGRLEVAGNSLYSYKEQDWFEQISYISQEPFLFSGSLAENIAIGRPNSSSEDIRVAAQQSGLTDLIESLEDGLDTQIGEGGQALSGGEKQRVALARAFLKKPSIILFDEPTVGLDLRTERILQESIKELSEKSTVITVAHRLHTIKDADKIVFLKEGTLIATGDHDELLEKVKDYQEMVRIQQGVMEQ</sequence>
<dbReference type="Proteomes" id="UP001197974">
    <property type="component" value="Chromosome"/>
</dbReference>
<dbReference type="InterPro" id="IPR011527">
    <property type="entry name" value="ABC1_TM_dom"/>
</dbReference>
<dbReference type="PANTHER" id="PTHR24221">
    <property type="entry name" value="ATP-BINDING CASSETTE SUB-FAMILY B"/>
    <property type="match status" value="1"/>
</dbReference>
<protein>
    <submittedName>
        <fullName evidence="10">Thiol reductant ABC exporter subunit CydD</fullName>
    </submittedName>
</protein>
<organism evidence="10 11">
    <name type="scientific">Bacillus carboniphilus</name>
    <dbReference type="NCBI Taxonomy" id="86663"/>
    <lineage>
        <taxon>Bacteria</taxon>
        <taxon>Bacillati</taxon>
        <taxon>Bacillota</taxon>
        <taxon>Bacilli</taxon>
        <taxon>Bacillales</taxon>
        <taxon>Bacillaceae</taxon>
        <taxon>Bacillus</taxon>
    </lineage>
</organism>
<evidence type="ECO:0000313" key="11">
    <source>
        <dbReference type="Proteomes" id="UP001197974"/>
    </source>
</evidence>
<feature type="transmembrane region" description="Helical" evidence="7">
    <location>
        <begin position="135"/>
        <end position="152"/>
    </location>
</feature>
<proteinExistence type="predicted"/>
<feature type="transmembrane region" description="Helical" evidence="7">
    <location>
        <begin position="57"/>
        <end position="79"/>
    </location>
</feature>
<dbReference type="EMBL" id="CP129013">
    <property type="protein sequence ID" value="WLR41804.1"/>
    <property type="molecule type" value="Genomic_DNA"/>
</dbReference>
<dbReference type="PROSITE" id="PS50893">
    <property type="entry name" value="ABC_TRANSPORTER_2"/>
    <property type="match status" value="1"/>
</dbReference>
<keyword evidence="4" id="KW-0067">ATP-binding</keyword>
<evidence type="ECO:0000259" key="8">
    <source>
        <dbReference type="PROSITE" id="PS50893"/>
    </source>
</evidence>
<dbReference type="SUPFAM" id="SSF52540">
    <property type="entry name" value="P-loop containing nucleoside triphosphate hydrolases"/>
    <property type="match status" value="1"/>
</dbReference>
<gene>
    <name evidence="10" type="primary">cydD</name>
    <name evidence="10" type="ORF">LC087_13240</name>
</gene>